<evidence type="ECO:0000313" key="3">
    <source>
        <dbReference type="Proteomes" id="UP000193077"/>
    </source>
</evidence>
<proteinExistence type="predicted"/>
<protein>
    <recommendedName>
        <fullName evidence="1">DUF6455 domain-containing protein</fullName>
    </recommendedName>
</protein>
<dbReference type="Proteomes" id="UP000193077">
    <property type="component" value="Unassembled WGS sequence"/>
</dbReference>
<evidence type="ECO:0000313" key="2">
    <source>
        <dbReference type="EMBL" id="SLN28918.1"/>
    </source>
</evidence>
<sequence>MQNREQLKRHADLVDRMATVRGIDLEEQALRGNVSIDEITDAVFSCTNCTNPEHCQQWLNGRDSAPATPEYCRNADLFSALAPK</sequence>
<dbReference type="AlphaFoldDB" id="A0A1Y5S019"/>
<dbReference type="OrthoDB" id="7961152at2"/>
<name>A0A1Y5S019_9RHOB</name>
<reference evidence="2 3" key="1">
    <citation type="submission" date="2017-03" db="EMBL/GenBank/DDBJ databases">
        <authorList>
            <person name="Afonso C.L."/>
            <person name="Miller P.J."/>
            <person name="Scott M.A."/>
            <person name="Spackman E."/>
            <person name="Goraichik I."/>
            <person name="Dimitrov K.M."/>
            <person name="Suarez D.L."/>
            <person name="Swayne D.E."/>
        </authorList>
    </citation>
    <scope>NUCLEOTIDE SEQUENCE [LARGE SCALE GENOMIC DNA]</scope>
    <source>
        <strain evidence="2 3">CECT 7639</strain>
    </source>
</reference>
<evidence type="ECO:0000259" key="1">
    <source>
        <dbReference type="Pfam" id="PF20056"/>
    </source>
</evidence>
<gene>
    <name evidence="2" type="ORF">TRL7639_01147</name>
</gene>
<dbReference type="Pfam" id="PF20056">
    <property type="entry name" value="DUF6455"/>
    <property type="match status" value="1"/>
</dbReference>
<dbReference type="EMBL" id="FWFO01000001">
    <property type="protein sequence ID" value="SLN28918.1"/>
    <property type="molecule type" value="Genomic_DNA"/>
</dbReference>
<organism evidence="2 3">
    <name type="scientific">Falsiruegeria litorea R37</name>
    <dbReference type="NCBI Taxonomy" id="1200284"/>
    <lineage>
        <taxon>Bacteria</taxon>
        <taxon>Pseudomonadati</taxon>
        <taxon>Pseudomonadota</taxon>
        <taxon>Alphaproteobacteria</taxon>
        <taxon>Rhodobacterales</taxon>
        <taxon>Roseobacteraceae</taxon>
        <taxon>Falsiruegeria</taxon>
    </lineage>
</organism>
<feature type="domain" description="DUF6455" evidence="1">
    <location>
        <begin position="1"/>
        <end position="82"/>
    </location>
</feature>
<dbReference type="RefSeq" id="WP_085796270.1">
    <property type="nucleotide sequence ID" value="NZ_FWFO01000001.1"/>
</dbReference>
<keyword evidence="3" id="KW-1185">Reference proteome</keyword>
<accession>A0A1Y5S019</accession>
<dbReference type="InterPro" id="IPR045601">
    <property type="entry name" value="DUF6455"/>
</dbReference>